<keyword evidence="2" id="KW-1185">Reference proteome</keyword>
<name>A0ACC2DIG4_DIPCM</name>
<reference evidence="2" key="1">
    <citation type="journal article" date="2024" name="Proc. Natl. Acad. Sci. U.S.A.">
        <title>Extraordinary preservation of gene collinearity over three hundred million years revealed in homosporous lycophytes.</title>
        <authorList>
            <person name="Li C."/>
            <person name="Wickell D."/>
            <person name="Kuo L.Y."/>
            <person name="Chen X."/>
            <person name="Nie B."/>
            <person name="Liao X."/>
            <person name="Peng D."/>
            <person name="Ji J."/>
            <person name="Jenkins J."/>
            <person name="Williams M."/>
            <person name="Shu S."/>
            <person name="Plott C."/>
            <person name="Barry K."/>
            <person name="Rajasekar S."/>
            <person name="Grimwood J."/>
            <person name="Han X."/>
            <person name="Sun S."/>
            <person name="Hou Z."/>
            <person name="He W."/>
            <person name="Dai G."/>
            <person name="Sun C."/>
            <person name="Schmutz J."/>
            <person name="Leebens-Mack J.H."/>
            <person name="Li F.W."/>
            <person name="Wang L."/>
        </authorList>
    </citation>
    <scope>NUCLEOTIDE SEQUENCE [LARGE SCALE GENOMIC DNA]</scope>
    <source>
        <strain evidence="2">cv. PW_Plant_1</strain>
    </source>
</reference>
<evidence type="ECO:0000313" key="1">
    <source>
        <dbReference type="EMBL" id="KAJ7553880.1"/>
    </source>
</evidence>
<accession>A0ACC2DIG4</accession>
<dbReference type="Proteomes" id="UP001162992">
    <property type="component" value="Chromosome 6"/>
</dbReference>
<protein>
    <submittedName>
        <fullName evidence="1">Uncharacterized protein</fullName>
    </submittedName>
</protein>
<proteinExistence type="predicted"/>
<dbReference type="EMBL" id="CM055097">
    <property type="protein sequence ID" value="KAJ7553880.1"/>
    <property type="molecule type" value="Genomic_DNA"/>
</dbReference>
<organism evidence="1 2">
    <name type="scientific">Diphasiastrum complanatum</name>
    <name type="common">Issler's clubmoss</name>
    <name type="synonym">Lycopodium complanatum</name>
    <dbReference type="NCBI Taxonomy" id="34168"/>
    <lineage>
        <taxon>Eukaryota</taxon>
        <taxon>Viridiplantae</taxon>
        <taxon>Streptophyta</taxon>
        <taxon>Embryophyta</taxon>
        <taxon>Tracheophyta</taxon>
        <taxon>Lycopodiopsida</taxon>
        <taxon>Lycopodiales</taxon>
        <taxon>Lycopodiaceae</taxon>
        <taxon>Lycopodioideae</taxon>
        <taxon>Diphasiastrum</taxon>
    </lineage>
</organism>
<evidence type="ECO:0000313" key="2">
    <source>
        <dbReference type="Proteomes" id="UP001162992"/>
    </source>
</evidence>
<comment type="caution">
    <text evidence="1">The sequence shown here is derived from an EMBL/GenBank/DDBJ whole genome shotgun (WGS) entry which is preliminary data.</text>
</comment>
<gene>
    <name evidence="1" type="ORF">O6H91_06G116800</name>
</gene>
<sequence length="797" mass="84132">MKRKAFISEADVASLSKRYSPNTLLTLLQEISSCESAILNWETLVKRSNTGIKSAREYQALWRHLAYRTDLGEHFEDAQPLDDDSDLEFEVEPFPCVSRETVAEAENVVRVNLNHFFSLLALDAPNCGTGRKENRLGTGSWDAGTISQHYGTNGPNSNLLGMNPPSASPLDSIYKAGSTGLVHSERRKRKLWTPEEDQELIAAVEEYGEGNWTNILKSAFRHDRTASQLSQRWALIRKRRDGQSANLNMGPGKFSITQGNEEAQVEAATKSAATVGVPVPNLSSTRTGTSMALQRKSHNQGVARNSASLSKTVKTVSVGPTRSSNIKTANLGSGAMGGRLIAPGAVVMSAAAAQAASIGGSEMWQAATMPASVMSSSVAGTGKLSSTSSWNNTVASGGRGNLKPPVGPDPMVQAAAVAAGARIAPASAAASLLKAAHSGNVVHIRPGVPLAKSGLSSQALSSTRMSTSMNAARGPSGAVVHYIRTGSGALPPIIPTIAMTAAKSGLQQSKHQLGKSSGSVQASHPVPRAGMQMAPPQASSSPSNVHTSSQVQTPIMQFKSPAQTSASVPAIKSRAMSQSSSTSEGSSNLIAGLVDAVASCTETCNMSSMTTTNFTVSASSTSLASFASDPSQVSEVISENLDLSNAVPTSLPSYSLAENARGSISSPISKETAQTVSLVLPIPCSSSMEEKMEEPCTLLSLESTEDGPSANLIPLSTNDGISSIVHADKPEKEDTTRDTTLRAKELVFHDPLEERLSIEAEYHLSFVRCHETIWLRRLFADFEQTQDSHSILISCDN</sequence>